<name>A0A1C3EIS7_9PLAN</name>
<evidence type="ECO:0000313" key="2">
    <source>
        <dbReference type="Proteomes" id="UP000094828"/>
    </source>
</evidence>
<evidence type="ECO:0000313" key="1">
    <source>
        <dbReference type="EMBL" id="ODA33137.1"/>
    </source>
</evidence>
<sequence>MERRLQSRYLMLVRSQMSVSPRTAAGPVLLPATAQAASLAQAAWRFYNNPRVGLPELVVPLRRAGVEACHASSAPVVLLVHDWSKIDYCPHTSKADRRQLTHQHDIGYDLTTSLLMDAHDGTPIAPVELHLKTADAVHSTSPVPPPVDQAHVYQIEAVMERSATWGLSRPVVHVIDREADSLGHFRRWQAAGHLFLVRCDDRRVLWNGEPAMISEICVKLLENGAFSEQSRVTHKGVAARQQVAQTEVVLHRPHKTRVGGVQKDHSGPPLRLRLVVSRILDEAGGELARWTLLTNAPESDLAPYNGTGIW</sequence>
<dbReference type="Proteomes" id="UP000094828">
    <property type="component" value="Unassembled WGS sequence"/>
</dbReference>
<accession>A0A1C3EIS7</accession>
<dbReference type="InterPro" id="IPR012337">
    <property type="entry name" value="RNaseH-like_sf"/>
</dbReference>
<evidence type="ECO:0008006" key="3">
    <source>
        <dbReference type="Google" id="ProtNLM"/>
    </source>
</evidence>
<dbReference type="AlphaFoldDB" id="A0A1C3EIS7"/>
<reference evidence="1 2" key="1">
    <citation type="submission" date="2016-05" db="EMBL/GenBank/DDBJ databases">
        <title>Genomic and physiological characterization of Planctopirus sp. isolated from fresh water lake.</title>
        <authorList>
            <person name="Subhash Y."/>
            <person name="Ramana C."/>
        </authorList>
    </citation>
    <scope>NUCLEOTIDE SEQUENCE [LARGE SCALE GENOMIC DNA]</scope>
    <source>
        <strain evidence="1 2">JC280</strain>
    </source>
</reference>
<protein>
    <recommendedName>
        <fullName evidence="3">Transposase IS4-like domain-containing protein</fullName>
    </recommendedName>
</protein>
<dbReference type="EMBL" id="LYDR01000058">
    <property type="protein sequence ID" value="ODA33137.1"/>
    <property type="molecule type" value="Genomic_DNA"/>
</dbReference>
<gene>
    <name evidence="1" type="ORF">A6X21_05065</name>
</gene>
<organism evidence="1 2">
    <name type="scientific">Planctopirus hydrillae</name>
    <dbReference type="NCBI Taxonomy" id="1841610"/>
    <lineage>
        <taxon>Bacteria</taxon>
        <taxon>Pseudomonadati</taxon>
        <taxon>Planctomycetota</taxon>
        <taxon>Planctomycetia</taxon>
        <taxon>Planctomycetales</taxon>
        <taxon>Planctomycetaceae</taxon>
        <taxon>Planctopirus</taxon>
    </lineage>
</organism>
<dbReference type="STRING" id="1841610.A6X21_05065"/>
<dbReference type="Gene3D" id="3.90.350.10">
    <property type="entry name" value="Transposase Inhibitor Protein From Tn5, Chain A, domain 1"/>
    <property type="match status" value="1"/>
</dbReference>
<dbReference type="OrthoDB" id="6670941at2"/>
<comment type="caution">
    <text evidence="1">The sequence shown here is derived from an EMBL/GenBank/DDBJ whole genome shotgun (WGS) entry which is preliminary data.</text>
</comment>
<proteinExistence type="predicted"/>
<keyword evidence="2" id="KW-1185">Reference proteome</keyword>
<dbReference type="RefSeq" id="WP_068846976.1">
    <property type="nucleotide sequence ID" value="NZ_LYDR01000058.1"/>
</dbReference>
<dbReference type="SUPFAM" id="SSF53098">
    <property type="entry name" value="Ribonuclease H-like"/>
    <property type="match status" value="1"/>
</dbReference>